<dbReference type="InterPro" id="IPR014445">
    <property type="entry name" value="Gln-dep_NAD_synthase"/>
</dbReference>
<dbReference type="NCBIfam" id="TIGR00552">
    <property type="entry name" value="nadE"/>
    <property type="match status" value="1"/>
</dbReference>
<feature type="binding site" evidence="7">
    <location>
        <position position="115"/>
    </location>
    <ligand>
        <name>L-glutamine</name>
        <dbReference type="ChEBI" id="CHEBI:58359"/>
    </ligand>
</feature>
<feature type="binding site" evidence="7">
    <location>
        <position position="394"/>
    </location>
    <ligand>
        <name>deamido-NAD(+)</name>
        <dbReference type="ChEBI" id="CHEBI:58437"/>
        <note>ligand shared between two neighboring subunits</note>
    </ligand>
</feature>
<gene>
    <name evidence="7" type="primary">nadE</name>
    <name evidence="11" type="ORF">EIC27_03365</name>
</gene>
<evidence type="ECO:0000256" key="9">
    <source>
        <dbReference type="RuleBase" id="RU003811"/>
    </source>
</evidence>
<keyword evidence="3 7" id="KW-0436">Ligase</keyword>
<evidence type="ECO:0000256" key="5">
    <source>
        <dbReference type="ARBA" id="ARBA00022840"/>
    </source>
</evidence>
<comment type="catalytic activity">
    <reaction evidence="7 8">
        <text>deamido-NAD(+) + L-glutamine + ATP + H2O = L-glutamate + AMP + diphosphate + NAD(+) + H(+)</text>
        <dbReference type="Rhea" id="RHEA:24384"/>
        <dbReference type="ChEBI" id="CHEBI:15377"/>
        <dbReference type="ChEBI" id="CHEBI:15378"/>
        <dbReference type="ChEBI" id="CHEBI:29985"/>
        <dbReference type="ChEBI" id="CHEBI:30616"/>
        <dbReference type="ChEBI" id="CHEBI:33019"/>
        <dbReference type="ChEBI" id="CHEBI:57540"/>
        <dbReference type="ChEBI" id="CHEBI:58359"/>
        <dbReference type="ChEBI" id="CHEBI:58437"/>
        <dbReference type="ChEBI" id="CHEBI:456215"/>
        <dbReference type="EC" id="6.3.5.1"/>
    </reaction>
</comment>
<evidence type="ECO:0000256" key="7">
    <source>
        <dbReference type="HAMAP-Rule" id="MF_02090"/>
    </source>
</evidence>
<evidence type="ECO:0000259" key="10">
    <source>
        <dbReference type="PROSITE" id="PS50263"/>
    </source>
</evidence>
<feature type="binding site" evidence="7">
    <location>
        <position position="172"/>
    </location>
    <ligand>
        <name>L-glutamine</name>
        <dbReference type="ChEBI" id="CHEBI:58359"/>
    </ligand>
</feature>
<evidence type="ECO:0000256" key="4">
    <source>
        <dbReference type="ARBA" id="ARBA00022741"/>
    </source>
</evidence>
<dbReference type="GO" id="GO:0003952">
    <property type="term" value="F:NAD+ synthase (glutamine-hydrolyzing) activity"/>
    <property type="evidence" value="ECO:0007669"/>
    <property type="project" value="UniProtKB-UniRule"/>
</dbReference>
<dbReference type="InterPro" id="IPR022310">
    <property type="entry name" value="NAD/GMP_synthase"/>
</dbReference>
<comment type="similarity">
    <text evidence="9">Belongs to the NAD synthetase family.</text>
</comment>
<keyword evidence="4 7" id="KW-0547">Nucleotide-binding</keyword>
<keyword evidence="5 7" id="KW-0067">ATP-binding</keyword>
<keyword evidence="12" id="KW-1185">Reference proteome</keyword>
<feature type="binding site" evidence="7">
    <location>
        <position position="514"/>
    </location>
    <ligand>
        <name>deamido-NAD(+)</name>
        <dbReference type="ChEBI" id="CHEBI:58437"/>
        <note>ligand shared between two neighboring subunits</note>
    </ligand>
</feature>
<feature type="binding site" evidence="7">
    <location>
        <begin position="281"/>
        <end position="288"/>
    </location>
    <ligand>
        <name>ATP</name>
        <dbReference type="ChEBI" id="CHEBI:30616"/>
    </ligand>
</feature>
<dbReference type="Gene3D" id="3.60.110.10">
    <property type="entry name" value="Carbon-nitrogen hydrolase"/>
    <property type="match status" value="1"/>
</dbReference>
<dbReference type="InterPro" id="IPR036526">
    <property type="entry name" value="C-N_Hydrolase_sf"/>
</dbReference>
<dbReference type="SUPFAM" id="SSF56317">
    <property type="entry name" value="Carbon-nitrogen hydrolase"/>
    <property type="match status" value="1"/>
</dbReference>
<comment type="function">
    <text evidence="7">Catalyzes the ATP-dependent amidation of deamido-NAD to form NAD. Uses L-glutamine as a nitrogen source.</text>
</comment>
<evidence type="ECO:0000256" key="3">
    <source>
        <dbReference type="ARBA" id="ARBA00022598"/>
    </source>
</evidence>
<dbReference type="NCBIfam" id="NF010588">
    <property type="entry name" value="PRK13981.1"/>
    <property type="match status" value="1"/>
</dbReference>
<dbReference type="InterPro" id="IPR003694">
    <property type="entry name" value="NAD_synthase"/>
</dbReference>
<reference evidence="12" key="1">
    <citation type="submission" date="2018-11" db="EMBL/GenBank/DDBJ databases">
        <title>Phylogenetic, genomic, and biogeographic characterization of a novel and ubiquitous marine invertebrate-associated Rickettsiales parasite, Candidatus Marinoinvertebrata rohwerii, gen. nov., sp. nov.</title>
        <authorList>
            <person name="Klinges J.G."/>
            <person name="Rosales S.M."/>
            <person name="Mcminds R."/>
            <person name="Shaver E.C."/>
            <person name="Shantz A."/>
            <person name="Peters E.C."/>
            <person name="Burkepile D.E."/>
            <person name="Silliman B.R."/>
            <person name="Vega Thurber R.L."/>
        </authorList>
    </citation>
    <scope>NUCLEOTIDE SEQUENCE [LARGE SCALE GENOMIC DNA]</scope>
    <source>
        <strain evidence="12">a_cerv_44</strain>
    </source>
</reference>
<keyword evidence="6 7" id="KW-0520">NAD</keyword>
<dbReference type="PROSITE" id="PS50263">
    <property type="entry name" value="CN_HYDROLASE"/>
    <property type="match status" value="1"/>
</dbReference>
<dbReference type="Pfam" id="PF02540">
    <property type="entry name" value="NAD_synthase"/>
    <property type="match status" value="1"/>
</dbReference>
<dbReference type="CDD" id="cd00553">
    <property type="entry name" value="NAD_synthase"/>
    <property type="match status" value="1"/>
</dbReference>
<organism evidence="11 12">
    <name type="scientific">Candidatus Aquarickettsia rohweri</name>
    <dbReference type="NCBI Taxonomy" id="2602574"/>
    <lineage>
        <taxon>Bacteria</taxon>
        <taxon>Pseudomonadati</taxon>
        <taxon>Pseudomonadota</taxon>
        <taxon>Alphaproteobacteria</taxon>
        <taxon>Rickettsiales</taxon>
        <taxon>Candidatus Midichloriaceae</taxon>
        <taxon>Candidatus Aquarickettsia</taxon>
    </lineage>
</organism>
<dbReference type="PANTHER" id="PTHR23090:SF9">
    <property type="entry name" value="GLUTAMINE-DEPENDENT NAD(+) SYNTHETASE"/>
    <property type="match status" value="1"/>
</dbReference>
<sequence>MKISLCQINLENGNLKYNFQKIKNYFEKEQPYSDIVAFPELSLTGYLLKDLVKNHDFLDEVLKFKAKVVEFTKEKKCALLFGCPILKNDKIFNSVIIAYDGEEIFSVDKHILPNYEVFNEPRNFSESEKESRVFEFKGEKIGILICEDAWHDHIPNVLAKKGATLFIIVNASPYDLGKHKNRMEIANNIAKKYNKPVAYLNTFGGYDELVFDGGSFIVDKDGYFINEPYFWKEGVIRLNTSNNTPCSNIKPISEEENIYQALVLSVRDYFKKNNFTKAVIGLSGGIDSASVASICADALGPGNLKCVILPSKFNSEESMKYALELIKNIGCEKLTIPIDNIFNNFTNALKTSFNSKNLKEITVQNLQARIRAVLLMGISNEENSLLLATSNKSESAVGYTTIYGDMCGGFAPIKDIYKTQVYKLAKWRNKNVPTGSLCSKLNIIPSFIIEREPSAELNHNQKDSDQLPPYDILDKILYDLIELDLPQKKVSEKNNVDLDLVKSVANMIKNSEYKRSQAPVGPKISTKGFNYDRIYPVSY</sequence>
<dbReference type="FunFam" id="3.40.50.620:FF:000106">
    <property type="entry name" value="Glutamine-dependent NAD(+) synthetase"/>
    <property type="match status" value="1"/>
</dbReference>
<dbReference type="GO" id="GO:0008795">
    <property type="term" value="F:NAD+ synthase activity"/>
    <property type="evidence" value="ECO:0007669"/>
    <property type="project" value="UniProtKB-UniRule"/>
</dbReference>
<accession>A0A3R9ZMT5</accession>
<feature type="binding site" evidence="7">
    <location>
        <position position="178"/>
    </location>
    <ligand>
        <name>L-glutamine</name>
        <dbReference type="ChEBI" id="CHEBI:58359"/>
    </ligand>
</feature>
<evidence type="ECO:0000256" key="1">
    <source>
        <dbReference type="ARBA" id="ARBA00005188"/>
    </source>
</evidence>
<evidence type="ECO:0000256" key="2">
    <source>
        <dbReference type="ARBA" id="ARBA00007145"/>
    </source>
</evidence>
<dbReference type="OrthoDB" id="9760188at2"/>
<dbReference type="InterPro" id="IPR014729">
    <property type="entry name" value="Rossmann-like_a/b/a_fold"/>
</dbReference>
<dbReference type="GO" id="GO:0005737">
    <property type="term" value="C:cytoplasm"/>
    <property type="evidence" value="ECO:0007669"/>
    <property type="project" value="InterPro"/>
</dbReference>
<feature type="active site" description="Proton acceptor; for glutaminase activity" evidence="7">
    <location>
        <position position="40"/>
    </location>
</feature>
<feature type="binding site" evidence="7">
    <location>
        <position position="389"/>
    </location>
    <ligand>
        <name>ATP</name>
        <dbReference type="ChEBI" id="CHEBI:30616"/>
    </ligand>
</feature>
<comment type="caution">
    <text evidence="7">Lacks conserved residue(s) required for the propagation of feature annotation.</text>
</comment>
<evidence type="ECO:0000256" key="8">
    <source>
        <dbReference type="PIRNR" id="PIRNR006630"/>
    </source>
</evidence>
<dbReference type="RefSeq" id="WP_126044732.1">
    <property type="nucleotide sequence ID" value="NZ_RXFM01000038.1"/>
</dbReference>
<comment type="caution">
    <text evidence="11">The sequence shown here is derived from an EMBL/GenBank/DDBJ whole genome shotgun (WGS) entry which is preliminary data.</text>
</comment>
<name>A0A3R9ZMT5_9RICK</name>
<feature type="active site" description="Nucleophile; for glutaminase activity" evidence="7">
    <location>
        <position position="146"/>
    </location>
</feature>
<protein>
    <recommendedName>
        <fullName evidence="7 8">Glutamine-dependent NAD(+) synthetase</fullName>
        <ecNumber evidence="7 8">6.3.5.1</ecNumber>
    </recommendedName>
    <alternativeName>
        <fullName evidence="7 8">NAD(+) synthase [glutamine-hydrolyzing]</fullName>
    </alternativeName>
</protein>
<evidence type="ECO:0000313" key="11">
    <source>
        <dbReference type="EMBL" id="RST66950.1"/>
    </source>
</evidence>
<comment type="pathway">
    <text evidence="1 7 8">Cofactor biosynthesis; NAD(+) biosynthesis; NAD(+) from deamido-NAD(+) (L-Gln route): step 1/1.</text>
</comment>
<dbReference type="Gene3D" id="3.40.50.620">
    <property type="entry name" value="HUPs"/>
    <property type="match status" value="1"/>
</dbReference>
<dbReference type="AlphaFoldDB" id="A0A3R9ZMT5"/>
<dbReference type="GO" id="GO:0009435">
    <property type="term" value="P:NAD+ biosynthetic process"/>
    <property type="evidence" value="ECO:0007669"/>
    <property type="project" value="UniProtKB-UniRule"/>
</dbReference>
<dbReference type="UniPathway" id="UPA00253">
    <property type="reaction ID" value="UER00334"/>
</dbReference>
<dbReference type="InterPro" id="IPR003010">
    <property type="entry name" value="C-N_Hydrolase"/>
</dbReference>
<dbReference type="CDD" id="cd07570">
    <property type="entry name" value="GAT_Gln-NAD-synth"/>
    <property type="match status" value="1"/>
</dbReference>
<dbReference type="SUPFAM" id="SSF52402">
    <property type="entry name" value="Adenine nucleotide alpha hydrolases-like"/>
    <property type="match status" value="1"/>
</dbReference>
<dbReference type="Pfam" id="PF00795">
    <property type="entry name" value="CN_hydrolase"/>
    <property type="match status" value="1"/>
</dbReference>
<evidence type="ECO:0000256" key="6">
    <source>
        <dbReference type="ARBA" id="ARBA00023027"/>
    </source>
</evidence>
<feature type="binding site" evidence="7">
    <location>
        <position position="365"/>
    </location>
    <ligand>
        <name>deamido-NAD(+)</name>
        <dbReference type="ChEBI" id="CHEBI:58437"/>
        <note>ligand shared between two neighboring subunits</note>
    </ligand>
</feature>
<dbReference type="EMBL" id="RXFM01000038">
    <property type="protein sequence ID" value="RST66950.1"/>
    <property type="molecule type" value="Genomic_DNA"/>
</dbReference>
<proteinExistence type="inferred from homology"/>
<feature type="active site" description="For glutaminase activity" evidence="7">
    <location>
        <position position="109"/>
    </location>
</feature>
<dbReference type="PIRSF" id="PIRSF006630">
    <property type="entry name" value="NADS_GAT"/>
    <property type="match status" value="1"/>
</dbReference>
<dbReference type="EC" id="6.3.5.1" evidence="7 8"/>
<dbReference type="GO" id="GO:0005524">
    <property type="term" value="F:ATP binding"/>
    <property type="evidence" value="ECO:0007669"/>
    <property type="project" value="UniProtKB-UniRule"/>
</dbReference>
<dbReference type="Proteomes" id="UP000279470">
    <property type="component" value="Unassembled WGS sequence"/>
</dbReference>
<evidence type="ECO:0000313" key="12">
    <source>
        <dbReference type="Proteomes" id="UP000279470"/>
    </source>
</evidence>
<dbReference type="HAMAP" id="MF_02090">
    <property type="entry name" value="NadE_glutamine_dep"/>
    <property type="match status" value="1"/>
</dbReference>
<feature type="domain" description="CN hydrolase" evidence="10">
    <location>
        <begin position="1"/>
        <end position="245"/>
    </location>
</feature>
<dbReference type="GO" id="GO:0004359">
    <property type="term" value="F:glutaminase activity"/>
    <property type="evidence" value="ECO:0007669"/>
    <property type="project" value="InterPro"/>
</dbReference>
<comment type="similarity">
    <text evidence="2 7 8">In the C-terminal section; belongs to the NAD synthetase family.</text>
</comment>
<dbReference type="PANTHER" id="PTHR23090">
    <property type="entry name" value="NH 3 /GLUTAMINE-DEPENDENT NAD + SYNTHETASE"/>
    <property type="match status" value="1"/>
</dbReference>